<dbReference type="Gene3D" id="1.25.40.10">
    <property type="entry name" value="Tetratricopeptide repeat domain"/>
    <property type="match status" value="2"/>
</dbReference>
<evidence type="ECO:0000313" key="5">
    <source>
        <dbReference type="EMBL" id="KAJ4961034.1"/>
    </source>
</evidence>
<accession>A0A9Q0H876</accession>
<evidence type="ECO:0000256" key="1">
    <source>
        <dbReference type="ARBA" id="ARBA00007626"/>
    </source>
</evidence>
<feature type="compositionally biased region" description="Basic and acidic residues" evidence="4">
    <location>
        <begin position="48"/>
        <end position="61"/>
    </location>
</feature>
<feature type="repeat" description="PPR" evidence="3">
    <location>
        <begin position="337"/>
        <end position="371"/>
    </location>
</feature>
<keyword evidence="6" id="KW-1185">Reference proteome</keyword>
<sequence length="479" mass="54410">MCSRSTNGICSRYFVSKIAYLGTVNSVSRQFLTSSRGLSPSPVSLERSVSRETPDGRECRRGARGKSQASRNNFDLQASRRNVKRQPTTWNDKQKIYDHKPSQEVIEIVQLVKQGEDDMESKLNQRSLKISPAFLCEVLQVLNYNGVPALRFFYWVREAHPDMNRSSEILSLVVANLGGLGNYDSMLLLLKVLSQKGICLTEKAFGFLPVCGEDRASVCSSVKRVIDILIEAGGSCFRSGTYALIKMLCTLNAFDMATFVMEETARKTAYYNIMIWAKCRSGNFQEARDLLDEIRKFGFHPNANSYNYLLSGLCKNGKIVEACNLFNLMDEWGYIPDAVTFEVVVYHACRLQRLDFAMEFLNQMMLCGVEPRLTTHAAFIKGYFNAKRFQEAHKYVLDMSNRYKSSANVNYSLLASLHRQKGSVVEAREIIVEMIEKGLKPNLPVYMKVMKDLYALRMTDLVVDLKSRFWKFQASSKAG</sequence>
<dbReference type="PANTHER" id="PTHR47936:SF3">
    <property type="entry name" value="PENTACOTRIPEPTIDE-REPEAT REGION OF PRORP DOMAIN-CONTAINING PROTEIN"/>
    <property type="match status" value="1"/>
</dbReference>
<dbReference type="InterPro" id="IPR011990">
    <property type="entry name" value="TPR-like_helical_dom_sf"/>
</dbReference>
<comment type="similarity">
    <text evidence="1">Belongs to the PPR family. P subfamily.</text>
</comment>
<feature type="compositionally biased region" description="Polar residues" evidence="4">
    <location>
        <begin position="67"/>
        <end position="89"/>
    </location>
</feature>
<comment type="caution">
    <text evidence="5">The sequence shown here is derived from an EMBL/GenBank/DDBJ whole genome shotgun (WGS) entry which is preliminary data.</text>
</comment>
<proteinExistence type="inferred from homology"/>
<dbReference type="PROSITE" id="PS51375">
    <property type="entry name" value="PPR"/>
    <property type="match status" value="4"/>
</dbReference>
<dbReference type="EMBL" id="JAMYWD010000009">
    <property type="protein sequence ID" value="KAJ4961034.1"/>
    <property type="molecule type" value="Genomic_DNA"/>
</dbReference>
<feature type="repeat" description="PPR" evidence="3">
    <location>
        <begin position="267"/>
        <end position="301"/>
    </location>
</feature>
<evidence type="ECO:0000256" key="3">
    <source>
        <dbReference type="PROSITE-ProRule" id="PRU00708"/>
    </source>
</evidence>
<dbReference type="PANTHER" id="PTHR47936">
    <property type="entry name" value="PPR_LONG DOMAIN-CONTAINING PROTEIN"/>
    <property type="match status" value="1"/>
</dbReference>
<dbReference type="NCBIfam" id="TIGR00756">
    <property type="entry name" value="PPR"/>
    <property type="match status" value="2"/>
</dbReference>
<gene>
    <name evidence="5" type="ORF">NE237_020944</name>
</gene>
<feature type="repeat" description="PPR" evidence="3">
    <location>
        <begin position="302"/>
        <end position="336"/>
    </location>
</feature>
<dbReference type="OrthoDB" id="185373at2759"/>
<evidence type="ECO:0008006" key="7">
    <source>
        <dbReference type="Google" id="ProtNLM"/>
    </source>
</evidence>
<dbReference type="AlphaFoldDB" id="A0A9Q0H876"/>
<keyword evidence="2" id="KW-0677">Repeat</keyword>
<reference evidence="5" key="1">
    <citation type="journal article" date="2023" name="Plant J.">
        <title>The genome of the king protea, Protea cynaroides.</title>
        <authorList>
            <person name="Chang J."/>
            <person name="Duong T.A."/>
            <person name="Schoeman C."/>
            <person name="Ma X."/>
            <person name="Roodt D."/>
            <person name="Barker N."/>
            <person name="Li Z."/>
            <person name="Van de Peer Y."/>
            <person name="Mizrachi E."/>
        </authorList>
    </citation>
    <scope>NUCLEOTIDE SEQUENCE</scope>
    <source>
        <tissue evidence="5">Young leaves</tissue>
    </source>
</reference>
<evidence type="ECO:0000256" key="2">
    <source>
        <dbReference type="ARBA" id="ARBA00022737"/>
    </source>
</evidence>
<dbReference type="Pfam" id="PF13041">
    <property type="entry name" value="PPR_2"/>
    <property type="match status" value="1"/>
</dbReference>
<dbReference type="InterPro" id="IPR002885">
    <property type="entry name" value="PPR_rpt"/>
</dbReference>
<dbReference type="Pfam" id="PF01535">
    <property type="entry name" value="PPR"/>
    <property type="match status" value="1"/>
</dbReference>
<organism evidence="5 6">
    <name type="scientific">Protea cynaroides</name>
    <dbReference type="NCBI Taxonomy" id="273540"/>
    <lineage>
        <taxon>Eukaryota</taxon>
        <taxon>Viridiplantae</taxon>
        <taxon>Streptophyta</taxon>
        <taxon>Embryophyta</taxon>
        <taxon>Tracheophyta</taxon>
        <taxon>Spermatophyta</taxon>
        <taxon>Magnoliopsida</taxon>
        <taxon>Proteales</taxon>
        <taxon>Proteaceae</taxon>
        <taxon>Protea</taxon>
    </lineage>
</organism>
<name>A0A9Q0H876_9MAGN</name>
<feature type="repeat" description="PPR" evidence="3">
    <location>
        <begin position="407"/>
        <end position="441"/>
    </location>
</feature>
<evidence type="ECO:0000313" key="6">
    <source>
        <dbReference type="Proteomes" id="UP001141806"/>
    </source>
</evidence>
<protein>
    <recommendedName>
        <fullName evidence="7">Pentatricopeptide repeat-containing protein</fullName>
    </recommendedName>
</protein>
<dbReference type="Proteomes" id="UP001141806">
    <property type="component" value="Unassembled WGS sequence"/>
</dbReference>
<feature type="region of interest" description="Disordered" evidence="4">
    <location>
        <begin position="35"/>
        <end position="89"/>
    </location>
</feature>
<evidence type="ECO:0000256" key="4">
    <source>
        <dbReference type="SAM" id="MobiDB-lite"/>
    </source>
</evidence>